<dbReference type="AlphaFoldDB" id="X0UEJ4"/>
<sequence length="57" mass="6673">RSEFWIESRDKALAEKERNKPFSKKSQEGWELGQNIERERRYIVNPHPATAQTVSSG</sequence>
<reference evidence="1" key="1">
    <citation type="journal article" date="2014" name="Front. Microbiol.">
        <title>High frequency of phylogenetically diverse reductive dehalogenase-homologous genes in deep subseafloor sedimentary metagenomes.</title>
        <authorList>
            <person name="Kawai M."/>
            <person name="Futagami T."/>
            <person name="Toyoda A."/>
            <person name="Takaki Y."/>
            <person name="Nishi S."/>
            <person name="Hori S."/>
            <person name="Arai W."/>
            <person name="Tsubouchi T."/>
            <person name="Morono Y."/>
            <person name="Uchiyama I."/>
            <person name="Ito T."/>
            <person name="Fujiyama A."/>
            <person name="Inagaki F."/>
            <person name="Takami H."/>
        </authorList>
    </citation>
    <scope>NUCLEOTIDE SEQUENCE</scope>
    <source>
        <strain evidence="1">Expedition CK06-06</strain>
    </source>
</reference>
<name>X0UEJ4_9ZZZZ</name>
<proteinExistence type="predicted"/>
<organism evidence="1">
    <name type="scientific">marine sediment metagenome</name>
    <dbReference type="NCBI Taxonomy" id="412755"/>
    <lineage>
        <taxon>unclassified sequences</taxon>
        <taxon>metagenomes</taxon>
        <taxon>ecological metagenomes</taxon>
    </lineage>
</organism>
<gene>
    <name evidence="1" type="ORF">S01H1_36402</name>
</gene>
<feature type="non-terminal residue" evidence="1">
    <location>
        <position position="1"/>
    </location>
</feature>
<accession>X0UEJ4</accession>
<comment type="caution">
    <text evidence="1">The sequence shown here is derived from an EMBL/GenBank/DDBJ whole genome shotgun (WGS) entry which is preliminary data.</text>
</comment>
<evidence type="ECO:0000313" key="1">
    <source>
        <dbReference type="EMBL" id="GAG04184.1"/>
    </source>
</evidence>
<dbReference type="EMBL" id="BARS01022801">
    <property type="protein sequence ID" value="GAG04184.1"/>
    <property type="molecule type" value="Genomic_DNA"/>
</dbReference>
<protein>
    <submittedName>
        <fullName evidence="1">Uncharacterized protein</fullName>
    </submittedName>
</protein>